<keyword evidence="3 15" id="KW-0547">Nucleotide-binding</keyword>
<protein>
    <recommendedName>
        <fullName evidence="2 15">ATP-dependent DNA helicase RecG</fullName>
        <ecNumber evidence="13 15">5.6.2.4</ecNumber>
    </recommendedName>
</protein>
<keyword evidence="9 15" id="KW-0233">DNA recombination</keyword>
<gene>
    <name evidence="18" type="ORF">SAMN04488559_103166</name>
</gene>
<dbReference type="GO" id="GO:0006281">
    <property type="term" value="P:DNA repair"/>
    <property type="evidence" value="ECO:0007669"/>
    <property type="project" value="UniProtKB-UniRule"/>
</dbReference>
<dbReference type="Gene3D" id="2.40.50.140">
    <property type="entry name" value="Nucleic acid-binding proteins"/>
    <property type="match status" value="1"/>
</dbReference>
<dbReference type="GO" id="GO:0003677">
    <property type="term" value="F:DNA binding"/>
    <property type="evidence" value="ECO:0007669"/>
    <property type="project" value="UniProtKB-KW"/>
</dbReference>
<dbReference type="InterPro" id="IPR011545">
    <property type="entry name" value="DEAD/DEAH_box_helicase_dom"/>
</dbReference>
<evidence type="ECO:0000256" key="10">
    <source>
        <dbReference type="ARBA" id="ARBA00023204"/>
    </source>
</evidence>
<dbReference type="NCBIfam" id="NF008165">
    <property type="entry name" value="PRK10917.1-3"/>
    <property type="match status" value="1"/>
</dbReference>
<dbReference type="GO" id="GO:0016887">
    <property type="term" value="F:ATP hydrolysis activity"/>
    <property type="evidence" value="ECO:0007669"/>
    <property type="project" value="RHEA"/>
</dbReference>
<evidence type="ECO:0000313" key="19">
    <source>
        <dbReference type="Proteomes" id="UP000198948"/>
    </source>
</evidence>
<keyword evidence="10 15" id="KW-0234">DNA repair</keyword>
<evidence type="ECO:0000259" key="16">
    <source>
        <dbReference type="PROSITE" id="PS51192"/>
    </source>
</evidence>
<organism evidence="18 19">
    <name type="scientific">Isobaculum melis</name>
    <dbReference type="NCBI Taxonomy" id="142588"/>
    <lineage>
        <taxon>Bacteria</taxon>
        <taxon>Bacillati</taxon>
        <taxon>Bacillota</taxon>
        <taxon>Bacilli</taxon>
        <taxon>Lactobacillales</taxon>
        <taxon>Carnobacteriaceae</taxon>
        <taxon>Isobaculum</taxon>
    </lineage>
</organism>
<reference evidence="18 19" key="1">
    <citation type="submission" date="2016-10" db="EMBL/GenBank/DDBJ databases">
        <authorList>
            <person name="de Groot N.N."/>
        </authorList>
    </citation>
    <scope>NUCLEOTIDE SEQUENCE [LARGE SCALE GENOMIC DNA]</scope>
    <source>
        <strain evidence="18 19">DSM 13760</strain>
    </source>
</reference>
<evidence type="ECO:0000256" key="2">
    <source>
        <dbReference type="ARBA" id="ARBA00017846"/>
    </source>
</evidence>
<dbReference type="SUPFAM" id="SSF52540">
    <property type="entry name" value="P-loop containing nucleoside triphosphate hydrolases"/>
    <property type="match status" value="2"/>
</dbReference>
<dbReference type="GO" id="GO:0006310">
    <property type="term" value="P:DNA recombination"/>
    <property type="evidence" value="ECO:0007669"/>
    <property type="project" value="UniProtKB-UniRule"/>
</dbReference>
<accession>A0A1H9RAV3</accession>
<dbReference type="PANTHER" id="PTHR47964">
    <property type="entry name" value="ATP-DEPENDENT DNA HELICASE HOMOLOG RECG, CHLOROPLASTIC"/>
    <property type="match status" value="1"/>
</dbReference>
<dbReference type="OrthoDB" id="9804325at2"/>
<dbReference type="EC" id="5.6.2.4" evidence="13 15"/>
<keyword evidence="11" id="KW-0413">Isomerase</keyword>
<dbReference type="InterPro" id="IPR045562">
    <property type="entry name" value="RecG_dom3_C"/>
</dbReference>
<proteinExistence type="inferred from homology"/>
<evidence type="ECO:0000256" key="11">
    <source>
        <dbReference type="ARBA" id="ARBA00023235"/>
    </source>
</evidence>
<dbReference type="SUPFAM" id="SSF50249">
    <property type="entry name" value="Nucleic acid-binding proteins"/>
    <property type="match status" value="1"/>
</dbReference>
<comment type="catalytic activity">
    <reaction evidence="12 15">
        <text>Couples ATP hydrolysis with the unwinding of duplex DNA by translocating in the 3'-5' direction.</text>
        <dbReference type="EC" id="5.6.2.4"/>
    </reaction>
</comment>
<feature type="domain" description="Helicase ATP-binding" evidence="16">
    <location>
        <begin position="271"/>
        <end position="432"/>
    </location>
</feature>
<dbReference type="InterPro" id="IPR012340">
    <property type="entry name" value="NA-bd_OB-fold"/>
</dbReference>
<dbReference type="SMART" id="SM00490">
    <property type="entry name" value="HELICc"/>
    <property type="match status" value="1"/>
</dbReference>
<evidence type="ECO:0000256" key="13">
    <source>
        <dbReference type="ARBA" id="ARBA00034808"/>
    </source>
</evidence>
<dbReference type="STRING" id="142588.SAMN04488559_103166"/>
<dbReference type="Pfam" id="PF00270">
    <property type="entry name" value="DEAD"/>
    <property type="match status" value="1"/>
</dbReference>
<dbReference type="Proteomes" id="UP000198948">
    <property type="component" value="Unassembled WGS sequence"/>
</dbReference>
<keyword evidence="7 15" id="KW-0067">ATP-binding</keyword>
<comment type="catalytic activity">
    <reaction evidence="14 15">
        <text>ATP + H2O = ADP + phosphate + H(+)</text>
        <dbReference type="Rhea" id="RHEA:13065"/>
        <dbReference type="ChEBI" id="CHEBI:15377"/>
        <dbReference type="ChEBI" id="CHEBI:15378"/>
        <dbReference type="ChEBI" id="CHEBI:30616"/>
        <dbReference type="ChEBI" id="CHEBI:43474"/>
        <dbReference type="ChEBI" id="CHEBI:456216"/>
        <dbReference type="EC" id="5.6.2.4"/>
    </reaction>
</comment>
<keyword evidence="4 15" id="KW-0227">DNA damage</keyword>
<dbReference type="SMART" id="SM00487">
    <property type="entry name" value="DEXDc"/>
    <property type="match status" value="1"/>
</dbReference>
<dbReference type="CDD" id="cd17992">
    <property type="entry name" value="DEXHc_RecG"/>
    <property type="match status" value="1"/>
</dbReference>
<dbReference type="Gene3D" id="3.40.50.300">
    <property type="entry name" value="P-loop containing nucleotide triphosphate hydrolases"/>
    <property type="match status" value="2"/>
</dbReference>
<dbReference type="InterPro" id="IPR033454">
    <property type="entry name" value="RecG_wedge"/>
</dbReference>
<dbReference type="GO" id="GO:0043138">
    <property type="term" value="F:3'-5' DNA helicase activity"/>
    <property type="evidence" value="ECO:0007669"/>
    <property type="project" value="UniProtKB-EC"/>
</dbReference>
<dbReference type="InterPro" id="IPR027417">
    <property type="entry name" value="P-loop_NTPase"/>
</dbReference>
<dbReference type="InterPro" id="IPR004609">
    <property type="entry name" value="ATP-dep_DNA_helicase_RecG"/>
</dbReference>
<dbReference type="Pfam" id="PF00271">
    <property type="entry name" value="Helicase_C"/>
    <property type="match status" value="1"/>
</dbReference>
<keyword evidence="8" id="KW-0238">DNA-binding</keyword>
<dbReference type="RefSeq" id="WP_092650677.1">
    <property type="nucleotide sequence ID" value="NZ_FOHA01000003.1"/>
</dbReference>
<dbReference type="PROSITE" id="PS51192">
    <property type="entry name" value="HELICASE_ATP_BIND_1"/>
    <property type="match status" value="1"/>
</dbReference>
<dbReference type="EMBL" id="FOHA01000003">
    <property type="protein sequence ID" value="SER69852.1"/>
    <property type="molecule type" value="Genomic_DNA"/>
</dbReference>
<dbReference type="InterPro" id="IPR001650">
    <property type="entry name" value="Helicase_C-like"/>
</dbReference>
<evidence type="ECO:0000256" key="7">
    <source>
        <dbReference type="ARBA" id="ARBA00022840"/>
    </source>
</evidence>
<evidence type="ECO:0000313" key="18">
    <source>
        <dbReference type="EMBL" id="SER69852.1"/>
    </source>
</evidence>
<sequence length="681" mass="76682">MDESIYSSVSILKGVAGKRLEALNQLGIYTVLDLLSYYPFRYEDLQVKDLSDITDQEKVTLKGVVIADPVINSFGYRKTRLIFRIAIEQDVIMVTFFNQPYLKGQVKAGEEITIYGRWDSKRSSLAGMKIIGSKTAEQKEFEAVYSVSKSIQQKTLFNLVTQAYELFADQIPEIIPVSLKEKYRLISHKEAVYAMHFPTDEEQSKQARRQIIFEELFTFQMKLQVLRRQEKSVKQGIEIAYHVAHLRTFIASLPFELTAAQKRVVNEICADLKSPYHMQRLLQGDVGSGKTIVAAIALFATVDAGFQGALMVPTEILAEQHMESLDQLFDPLQVKVALLTGSTKPKLRKEILEQLANGSLDVVIGTHALIQEDVQFKQLGLVITDEQHRFGVEQRKILRNKGNNPDVLFMTATPIPRTLAITVFGEMDVSIIDELPAGRIPIETTWIRPKMFESTLEFIESELVKGAQAYVICPLIEESESLDVKNAVDIYEKLATYYEGRYQVGLLHGKMKAAEKDTIMQQFKENQVQVLVSTTVIEVGVNVPNATTMVIYDADRFGLSQLHQLRGRVGRGSKKSYCILVANPKTEIGQERMKIMTETTDGFLLSEKDLELRGSGDLFGRKQSGVPDFKVADIVTDFGALEAARNEAQQLIKQPAFFTDATYHALRMAVGIEDTEKLSFD</sequence>
<evidence type="ECO:0000256" key="1">
    <source>
        <dbReference type="ARBA" id="ARBA00007504"/>
    </source>
</evidence>
<evidence type="ECO:0000256" key="12">
    <source>
        <dbReference type="ARBA" id="ARBA00034617"/>
    </source>
</evidence>
<keyword evidence="6 15" id="KW-0347">Helicase</keyword>
<comment type="function">
    <text evidence="15">Plays a critical role in recombination and DNA repair. Helps process Holliday junction intermediates to mature products by catalyzing branch migration. Has replication fork regression activity, unwinds stalled or blocked replication forks to make a HJ that can be resolved. Has a DNA unwinding activity characteristic of a DNA helicase with 3'-5' polarity.</text>
</comment>
<evidence type="ECO:0000259" key="17">
    <source>
        <dbReference type="PROSITE" id="PS51194"/>
    </source>
</evidence>
<name>A0A1H9RAV3_9LACT</name>
<dbReference type="NCBIfam" id="TIGR00643">
    <property type="entry name" value="recG"/>
    <property type="match status" value="1"/>
</dbReference>
<dbReference type="Pfam" id="PF19833">
    <property type="entry name" value="RecG_dom3_C"/>
    <property type="match status" value="1"/>
</dbReference>
<keyword evidence="19" id="KW-1185">Reference proteome</keyword>
<dbReference type="GO" id="GO:0005524">
    <property type="term" value="F:ATP binding"/>
    <property type="evidence" value="ECO:0007669"/>
    <property type="project" value="UniProtKB-KW"/>
</dbReference>
<dbReference type="InterPro" id="IPR014001">
    <property type="entry name" value="Helicase_ATP-bd"/>
</dbReference>
<dbReference type="Pfam" id="PF17191">
    <property type="entry name" value="RecG_wedge"/>
    <property type="match status" value="1"/>
</dbReference>
<dbReference type="InterPro" id="IPR047112">
    <property type="entry name" value="RecG/Mfd"/>
</dbReference>
<comment type="similarity">
    <text evidence="1 15">Belongs to the helicase family. RecG subfamily.</text>
</comment>
<keyword evidence="5 15" id="KW-0378">Hydrolase</keyword>
<evidence type="ECO:0000256" key="5">
    <source>
        <dbReference type="ARBA" id="ARBA00022801"/>
    </source>
</evidence>
<feature type="domain" description="Helicase C-terminal" evidence="17">
    <location>
        <begin position="451"/>
        <end position="611"/>
    </location>
</feature>
<evidence type="ECO:0000256" key="14">
    <source>
        <dbReference type="ARBA" id="ARBA00048988"/>
    </source>
</evidence>
<dbReference type="NCBIfam" id="NF008168">
    <property type="entry name" value="PRK10917.2-2"/>
    <property type="match status" value="1"/>
</dbReference>
<dbReference type="AlphaFoldDB" id="A0A1H9RAV3"/>
<evidence type="ECO:0000256" key="15">
    <source>
        <dbReference type="RuleBase" id="RU363016"/>
    </source>
</evidence>
<evidence type="ECO:0000256" key="3">
    <source>
        <dbReference type="ARBA" id="ARBA00022741"/>
    </source>
</evidence>
<dbReference type="CDD" id="cd04488">
    <property type="entry name" value="RecG_wedge_OBF"/>
    <property type="match status" value="1"/>
</dbReference>
<dbReference type="PROSITE" id="PS51194">
    <property type="entry name" value="HELICASE_CTER"/>
    <property type="match status" value="1"/>
</dbReference>
<evidence type="ECO:0000256" key="4">
    <source>
        <dbReference type="ARBA" id="ARBA00022763"/>
    </source>
</evidence>
<dbReference type="CDD" id="cd18811">
    <property type="entry name" value="SF2_C_RecG"/>
    <property type="match status" value="1"/>
</dbReference>
<evidence type="ECO:0000256" key="9">
    <source>
        <dbReference type="ARBA" id="ARBA00023172"/>
    </source>
</evidence>
<evidence type="ECO:0000256" key="8">
    <source>
        <dbReference type="ARBA" id="ARBA00023125"/>
    </source>
</evidence>
<evidence type="ECO:0000256" key="6">
    <source>
        <dbReference type="ARBA" id="ARBA00022806"/>
    </source>
</evidence>
<dbReference type="PANTHER" id="PTHR47964:SF1">
    <property type="entry name" value="ATP-DEPENDENT DNA HELICASE HOMOLOG RECG, CHLOROPLASTIC"/>
    <property type="match status" value="1"/>
</dbReference>